<dbReference type="Proteomes" id="UP000008281">
    <property type="component" value="Unassembled WGS sequence"/>
</dbReference>
<keyword evidence="11" id="KW-0238">DNA-binding</keyword>
<name>E3MP63_CAERE</name>
<dbReference type="EMBL" id="DS268462">
    <property type="protein sequence ID" value="EFP06358.1"/>
    <property type="molecule type" value="Genomic_DNA"/>
</dbReference>
<evidence type="ECO:0000256" key="8">
    <source>
        <dbReference type="ARBA" id="ARBA00022782"/>
    </source>
</evidence>
<proteinExistence type="inferred from homology"/>
<evidence type="ECO:0000256" key="15">
    <source>
        <dbReference type="PROSITE-ProRule" id="PRU00042"/>
    </source>
</evidence>
<evidence type="ECO:0000256" key="9">
    <source>
        <dbReference type="ARBA" id="ARBA00022833"/>
    </source>
</evidence>
<keyword evidence="7 15" id="KW-0863">Zinc-finger</keyword>
<gene>
    <name evidence="18" type="ORF">CRE_07663</name>
</gene>
<dbReference type="PROSITE" id="PS50157">
    <property type="entry name" value="ZINC_FINGER_C2H2_2"/>
    <property type="match status" value="1"/>
</dbReference>
<dbReference type="HOGENOM" id="CLU_728101_0_0_1"/>
<dbReference type="eggNOG" id="KOG1721">
    <property type="taxonomic scope" value="Eukaryota"/>
</dbReference>
<feature type="domain" description="C2H2-type" evidence="17">
    <location>
        <begin position="96"/>
        <end position="119"/>
    </location>
</feature>
<sequence length="403" mass="45983">MDIWRRRKESKKFSLARSFKYERNRCPKKSSKIKQDPTDDMEGSAHSTPQPSKPESQGIPCGYCSTVCSSIKHLQMHTLNDHFDLKESAFHFDQQSTCQACGKTFANFAQFATHMKSHSPSLCETSPEFFQCPICSQDTTWRTKKCHMEHLTFDHFQIKTVQLICAACNAVYSTDEEFSNHFIEIHKKFKCASCDFEGANKSDFQTHAENHCKKTDTLECVLCRAKFSNQQNLVHHVQLAHLEVLEPLVTVSPILPAPKPPRKLRKIQCSICGDMLLGEDKLESHKLQMHCKIRYAEKCAGCQELLINKNTFMKHCIKHSRNERIYCPVCSQFMTTDRQVRAHCAFHMPPVSPPESSDSATTSASASSDETEKEFVCQICGEKIPDFLLFVEHSAHHNLIAKD</sequence>
<evidence type="ECO:0000256" key="14">
    <source>
        <dbReference type="ARBA" id="ARBA00023242"/>
    </source>
</evidence>
<dbReference type="GO" id="GO:0008270">
    <property type="term" value="F:zinc ion binding"/>
    <property type="evidence" value="ECO:0007669"/>
    <property type="project" value="UniProtKB-KW"/>
</dbReference>
<accession>E3MP63</accession>
<evidence type="ECO:0000256" key="1">
    <source>
        <dbReference type="ARBA" id="ARBA00004123"/>
    </source>
</evidence>
<dbReference type="PANTHER" id="PTHR24379">
    <property type="entry name" value="KRAB AND ZINC FINGER DOMAIN-CONTAINING"/>
    <property type="match status" value="1"/>
</dbReference>
<evidence type="ECO:0000256" key="13">
    <source>
        <dbReference type="ARBA" id="ARBA00023163"/>
    </source>
</evidence>
<dbReference type="PROSITE" id="PS00028">
    <property type="entry name" value="ZINC_FINGER_C2H2_1"/>
    <property type="match status" value="4"/>
</dbReference>
<dbReference type="SMART" id="SM00355">
    <property type="entry name" value="ZnF_C2H2"/>
    <property type="match status" value="10"/>
</dbReference>
<evidence type="ECO:0000256" key="4">
    <source>
        <dbReference type="ARBA" id="ARBA00022491"/>
    </source>
</evidence>
<evidence type="ECO:0000256" key="3">
    <source>
        <dbReference type="ARBA" id="ARBA00022473"/>
    </source>
</evidence>
<evidence type="ECO:0000313" key="19">
    <source>
        <dbReference type="Proteomes" id="UP000008281"/>
    </source>
</evidence>
<evidence type="ECO:0000256" key="10">
    <source>
        <dbReference type="ARBA" id="ARBA00023015"/>
    </source>
</evidence>
<evidence type="ECO:0000256" key="6">
    <source>
        <dbReference type="ARBA" id="ARBA00022737"/>
    </source>
</evidence>
<dbReference type="OMA" id="RRHECHI"/>
<evidence type="ECO:0000256" key="7">
    <source>
        <dbReference type="ARBA" id="ARBA00022771"/>
    </source>
</evidence>
<dbReference type="InParanoid" id="E3MP63"/>
<dbReference type="STRING" id="31234.E3MP63"/>
<feature type="compositionally biased region" description="Polar residues" evidence="16">
    <location>
        <begin position="45"/>
        <end position="55"/>
    </location>
</feature>
<keyword evidence="5" id="KW-0479">Metal-binding</keyword>
<keyword evidence="6" id="KW-0677">Repeat</keyword>
<dbReference type="InterPro" id="IPR013087">
    <property type="entry name" value="Znf_C2H2_type"/>
</dbReference>
<keyword evidence="12" id="KW-0010">Activator</keyword>
<keyword evidence="19" id="KW-1185">Reference proteome</keyword>
<dbReference type="OrthoDB" id="10014897at2759"/>
<dbReference type="AlphaFoldDB" id="E3MP63"/>
<dbReference type="Gene3D" id="3.30.160.60">
    <property type="entry name" value="Classic Zinc Finger"/>
    <property type="match status" value="2"/>
</dbReference>
<comment type="similarity">
    <text evidence="2">Belongs to the krueppel C2H2-type zinc-finger protein family.</text>
</comment>
<evidence type="ECO:0000256" key="2">
    <source>
        <dbReference type="ARBA" id="ARBA00006991"/>
    </source>
</evidence>
<keyword evidence="13" id="KW-0804">Transcription</keyword>
<keyword evidence="4" id="KW-0678">Repressor</keyword>
<keyword evidence="14" id="KW-0539">Nucleus</keyword>
<keyword evidence="8" id="KW-0221">Differentiation</keyword>
<keyword evidence="10" id="KW-0805">Transcription regulation</keyword>
<evidence type="ECO:0000256" key="12">
    <source>
        <dbReference type="ARBA" id="ARBA00023159"/>
    </source>
</evidence>
<keyword evidence="9" id="KW-0862">Zinc</keyword>
<reference evidence="18" key="1">
    <citation type="submission" date="2007-07" db="EMBL/GenBank/DDBJ databases">
        <title>PCAP assembly of the Caenorhabditis remanei genome.</title>
        <authorList>
            <consortium name="The Caenorhabditis remanei Sequencing Consortium"/>
            <person name="Wilson R.K."/>
        </authorList>
    </citation>
    <scope>NUCLEOTIDE SEQUENCE [LARGE SCALE GENOMIC DNA]</scope>
    <source>
        <strain evidence="18">PB4641</strain>
    </source>
</reference>
<protein>
    <recommendedName>
        <fullName evidence="17">C2H2-type domain-containing protein</fullName>
    </recommendedName>
</protein>
<organism evidence="19">
    <name type="scientific">Caenorhabditis remanei</name>
    <name type="common">Caenorhabditis vulgaris</name>
    <dbReference type="NCBI Taxonomy" id="31234"/>
    <lineage>
        <taxon>Eukaryota</taxon>
        <taxon>Metazoa</taxon>
        <taxon>Ecdysozoa</taxon>
        <taxon>Nematoda</taxon>
        <taxon>Chromadorea</taxon>
        <taxon>Rhabditida</taxon>
        <taxon>Rhabditina</taxon>
        <taxon>Rhabditomorpha</taxon>
        <taxon>Rhabditoidea</taxon>
        <taxon>Rhabditidae</taxon>
        <taxon>Peloderinae</taxon>
        <taxon>Caenorhabditis</taxon>
    </lineage>
</organism>
<dbReference type="PANTHER" id="PTHR24379:SF128">
    <property type="entry name" value="C2H2-TYPE DOMAIN-CONTAINING PROTEIN"/>
    <property type="match status" value="1"/>
</dbReference>
<evidence type="ECO:0000313" key="18">
    <source>
        <dbReference type="EMBL" id="EFP06358.1"/>
    </source>
</evidence>
<evidence type="ECO:0000259" key="17">
    <source>
        <dbReference type="PROSITE" id="PS50157"/>
    </source>
</evidence>
<comment type="subcellular location">
    <subcellularLocation>
        <location evidence="1">Nucleus</location>
    </subcellularLocation>
</comment>
<feature type="region of interest" description="Disordered" evidence="16">
    <location>
        <begin position="23"/>
        <end position="58"/>
    </location>
</feature>
<keyword evidence="3" id="KW-0217">Developmental protein</keyword>
<evidence type="ECO:0000256" key="16">
    <source>
        <dbReference type="SAM" id="MobiDB-lite"/>
    </source>
</evidence>
<evidence type="ECO:0000256" key="5">
    <source>
        <dbReference type="ARBA" id="ARBA00022723"/>
    </source>
</evidence>
<evidence type="ECO:0000256" key="11">
    <source>
        <dbReference type="ARBA" id="ARBA00023125"/>
    </source>
</evidence>